<dbReference type="OrthoDB" id="10301348at2759"/>
<dbReference type="EMBL" id="JXTC01000054">
    <property type="protein sequence ID" value="PON94020.1"/>
    <property type="molecule type" value="Genomic_DNA"/>
</dbReference>
<dbReference type="Proteomes" id="UP000237000">
    <property type="component" value="Unassembled WGS sequence"/>
</dbReference>
<dbReference type="InParanoid" id="A0A2P5F892"/>
<proteinExistence type="predicted"/>
<keyword evidence="2" id="KW-1185">Reference proteome</keyword>
<gene>
    <name evidence="1" type="ORF">TorRG33x02_100590</name>
</gene>
<protein>
    <submittedName>
        <fullName evidence="1">Uncharacterized protein</fullName>
    </submittedName>
</protein>
<accession>A0A2P5F892</accession>
<evidence type="ECO:0000313" key="2">
    <source>
        <dbReference type="Proteomes" id="UP000237000"/>
    </source>
</evidence>
<organism evidence="1 2">
    <name type="scientific">Trema orientale</name>
    <name type="common">Charcoal tree</name>
    <name type="synonym">Celtis orientalis</name>
    <dbReference type="NCBI Taxonomy" id="63057"/>
    <lineage>
        <taxon>Eukaryota</taxon>
        <taxon>Viridiplantae</taxon>
        <taxon>Streptophyta</taxon>
        <taxon>Embryophyta</taxon>
        <taxon>Tracheophyta</taxon>
        <taxon>Spermatophyta</taxon>
        <taxon>Magnoliopsida</taxon>
        <taxon>eudicotyledons</taxon>
        <taxon>Gunneridae</taxon>
        <taxon>Pentapetalae</taxon>
        <taxon>rosids</taxon>
        <taxon>fabids</taxon>
        <taxon>Rosales</taxon>
        <taxon>Cannabaceae</taxon>
        <taxon>Trema</taxon>
    </lineage>
</organism>
<reference evidence="2" key="1">
    <citation type="submission" date="2016-06" db="EMBL/GenBank/DDBJ databases">
        <title>Parallel loss of symbiosis genes in relatives of nitrogen-fixing non-legume Parasponia.</title>
        <authorList>
            <person name="Van Velzen R."/>
            <person name="Holmer R."/>
            <person name="Bu F."/>
            <person name="Rutten L."/>
            <person name="Van Zeijl A."/>
            <person name="Liu W."/>
            <person name="Santuari L."/>
            <person name="Cao Q."/>
            <person name="Sharma T."/>
            <person name="Shen D."/>
            <person name="Roswanjaya Y."/>
            <person name="Wardhani T."/>
            <person name="Kalhor M.S."/>
            <person name="Jansen J."/>
            <person name="Van den Hoogen J."/>
            <person name="Gungor B."/>
            <person name="Hartog M."/>
            <person name="Hontelez J."/>
            <person name="Verver J."/>
            <person name="Yang W.-C."/>
            <person name="Schijlen E."/>
            <person name="Repin R."/>
            <person name="Schilthuizen M."/>
            <person name="Schranz E."/>
            <person name="Heidstra R."/>
            <person name="Miyata K."/>
            <person name="Fedorova E."/>
            <person name="Kohlen W."/>
            <person name="Bisseling T."/>
            <person name="Smit S."/>
            <person name="Geurts R."/>
        </authorList>
    </citation>
    <scope>NUCLEOTIDE SEQUENCE [LARGE SCALE GENOMIC DNA]</scope>
    <source>
        <strain evidence="2">cv. RG33-2</strain>
    </source>
</reference>
<comment type="caution">
    <text evidence="1">The sequence shown here is derived from an EMBL/GenBank/DDBJ whole genome shotgun (WGS) entry which is preliminary data.</text>
</comment>
<dbReference type="AlphaFoldDB" id="A0A2P5F892"/>
<sequence>MKKLLGCLQRYVDSLSSGVLRFLIHSLVVHYSASVSGLLLVHGGTVRFLIEKDTSEWTLQPPTVFEFRFSLVEVF</sequence>
<evidence type="ECO:0000313" key="1">
    <source>
        <dbReference type="EMBL" id="PON94020.1"/>
    </source>
</evidence>
<name>A0A2P5F892_TREOI</name>